<dbReference type="EMBL" id="CP128355">
    <property type="protein sequence ID" value="XAF70628.1"/>
    <property type="molecule type" value="Genomic_DNA"/>
</dbReference>
<dbReference type="NCBIfam" id="TIGR01484">
    <property type="entry name" value="HAD-SF-IIB"/>
    <property type="match status" value="1"/>
</dbReference>
<dbReference type="SFLD" id="SFLDG01140">
    <property type="entry name" value="C2.B:_Phosphomannomutase_and_P"/>
    <property type="match status" value="1"/>
</dbReference>
<accession>A0ABZ3ECU5</accession>
<dbReference type="SUPFAM" id="SSF56784">
    <property type="entry name" value="HAD-like"/>
    <property type="match status" value="1"/>
</dbReference>
<dbReference type="EC" id="3.-.-.-" evidence="1"/>
<name>A0ABZ3ECU5_9STAP</name>
<dbReference type="SFLD" id="SFLDS00003">
    <property type="entry name" value="Haloacid_Dehalogenase"/>
    <property type="match status" value="1"/>
</dbReference>
<dbReference type="InterPro" id="IPR023214">
    <property type="entry name" value="HAD_sf"/>
</dbReference>
<dbReference type="InterPro" id="IPR000150">
    <property type="entry name" value="Cof"/>
</dbReference>
<keyword evidence="2" id="KW-1185">Reference proteome</keyword>
<dbReference type="InterPro" id="IPR036412">
    <property type="entry name" value="HAD-like_sf"/>
</dbReference>
<dbReference type="Proteomes" id="UP001436297">
    <property type="component" value="Chromosome"/>
</dbReference>
<keyword evidence="1" id="KW-0378">Hydrolase</keyword>
<dbReference type="NCBIfam" id="TIGR00099">
    <property type="entry name" value="Cof-subfamily"/>
    <property type="match status" value="1"/>
</dbReference>
<dbReference type="PANTHER" id="PTHR10000">
    <property type="entry name" value="PHOSPHOSERINE PHOSPHATASE"/>
    <property type="match status" value="1"/>
</dbReference>
<evidence type="ECO:0000313" key="2">
    <source>
        <dbReference type="Proteomes" id="UP001436297"/>
    </source>
</evidence>
<proteinExistence type="predicted"/>
<dbReference type="Pfam" id="PF08282">
    <property type="entry name" value="Hydrolase_3"/>
    <property type="match status" value="1"/>
</dbReference>
<gene>
    <name evidence="1" type="ORF">QQM35_00450</name>
</gene>
<dbReference type="RefSeq" id="WP_342610410.1">
    <property type="nucleotide sequence ID" value="NZ_CP128355.1"/>
</dbReference>
<dbReference type="InterPro" id="IPR006379">
    <property type="entry name" value="HAD-SF_hydro_IIB"/>
</dbReference>
<organism evidence="1 2">
    <name type="scientific">Staphylococcus hsinchuensis</name>
    <dbReference type="NCBI Taxonomy" id="3051183"/>
    <lineage>
        <taxon>Bacteria</taxon>
        <taxon>Bacillati</taxon>
        <taxon>Bacillota</taxon>
        <taxon>Bacilli</taxon>
        <taxon>Bacillales</taxon>
        <taxon>Staphylococcaceae</taxon>
        <taxon>Staphylococcus</taxon>
    </lineage>
</organism>
<evidence type="ECO:0000313" key="1">
    <source>
        <dbReference type="EMBL" id="XAF70628.1"/>
    </source>
</evidence>
<dbReference type="GO" id="GO:0016787">
    <property type="term" value="F:hydrolase activity"/>
    <property type="evidence" value="ECO:0007669"/>
    <property type="project" value="UniProtKB-KW"/>
</dbReference>
<protein>
    <submittedName>
        <fullName evidence="1">HAD family hydrolase</fullName>
        <ecNumber evidence="1">3.-.-.-</ecNumber>
    </submittedName>
</protein>
<dbReference type="PANTHER" id="PTHR10000:SF55">
    <property type="entry name" value="5-AMINO-6-(5-PHOSPHO-D-RIBITYLAMINO)URACIL PHOSPHATASE YCSE"/>
    <property type="match status" value="1"/>
</dbReference>
<dbReference type="Gene3D" id="3.40.50.1000">
    <property type="entry name" value="HAD superfamily/HAD-like"/>
    <property type="match status" value="1"/>
</dbReference>
<reference evidence="1 2" key="1">
    <citation type="journal article" date="2024" name="Pathogens">
        <title>Staphylococcus hsinchuensis sp. nov., Isolated from Soymilk.</title>
        <authorList>
            <person name="Wang Y.T."/>
            <person name="Lin Y.C."/>
            <person name="Hsieh Y.H."/>
            <person name="Lin Y.T."/>
            <person name="Hamada M."/>
            <person name="Chen C.C."/>
            <person name="Liou J.S."/>
            <person name="Lee A.Y."/>
            <person name="Zhang W.L."/>
            <person name="Chen Y.T."/>
            <person name="Huang C.H."/>
        </authorList>
    </citation>
    <scope>NUCLEOTIDE SEQUENCE [LARGE SCALE GENOMIC DNA]</scope>
    <source>
        <strain evidence="1 2">H164</strain>
    </source>
</reference>
<sequence length="283" mass="32407">MDNIEAIFLDMDGTLLHKDNKVDLETTKVIQQVRGRGYKVFLATGRAHDEIRNLIPSTFEVDGIISSNGTLGKVNDETIFKHSLDFITVDKIVARAQEQNIYYEVFPFDQNRIILEKDKEWTTELFENDTPPGDVSESEWASRRESISEKVDWVSRIPDTHFSKIYLFSPEYSKIARFRETLANEQEDLRISISNSSRFNAETMAYKKDKGTGIKEMIDHFNIPQASTLVMGDSDNDRSMFAFGGYTIAMKNARPEIQALTDDVTTFTNEENGVAKYLSEHFL</sequence>
<dbReference type="Gene3D" id="3.30.1240.10">
    <property type="match status" value="1"/>
</dbReference>